<evidence type="ECO:0000256" key="2">
    <source>
        <dbReference type="ARBA" id="ARBA00023125"/>
    </source>
</evidence>
<keyword evidence="3" id="KW-0804">Transcription</keyword>
<evidence type="ECO:0000256" key="3">
    <source>
        <dbReference type="ARBA" id="ARBA00023163"/>
    </source>
</evidence>
<accession>A0AA42CMC9</accession>
<proteinExistence type="predicted"/>
<dbReference type="AlphaFoldDB" id="A0AA42CMC9"/>
<reference evidence="5" key="1">
    <citation type="submission" date="2022-05" db="EMBL/GenBank/DDBJ databases">
        <authorList>
            <person name="Pankratov T."/>
        </authorList>
    </citation>
    <scope>NUCLEOTIDE SEQUENCE</scope>
    <source>
        <strain evidence="5">BP6-180914</strain>
    </source>
</reference>
<dbReference type="Pfam" id="PF13545">
    <property type="entry name" value="HTH_Crp_2"/>
    <property type="match status" value="1"/>
</dbReference>
<evidence type="ECO:0000259" key="4">
    <source>
        <dbReference type="Pfam" id="PF13545"/>
    </source>
</evidence>
<evidence type="ECO:0000256" key="1">
    <source>
        <dbReference type="ARBA" id="ARBA00023015"/>
    </source>
</evidence>
<dbReference type="InterPro" id="IPR018490">
    <property type="entry name" value="cNMP-bd_dom_sf"/>
</dbReference>
<keyword evidence="1" id="KW-0805">Transcription regulation</keyword>
<dbReference type="InterPro" id="IPR012318">
    <property type="entry name" value="HTH_CRP"/>
</dbReference>
<dbReference type="SUPFAM" id="SSF51206">
    <property type="entry name" value="cAMP-binding domain-like"/>
    <property type="match status" value="1"/>
</dbReference>
<evidence type="ECO:0000313" key="5">
    <source>
        <dbReference type="EMBL" id="MCW6512423.1"/>
    </source>
</evidence>
<evidence type="ECO:0000313" key="6">
    <source>
        <dbReference type="Proteomes" id="UP001165667"/>
    </source>
</evidence>
<dbReference type="RefSeq" id="WP_282588799.1">
    <property type="nucleotide sequence ID" value="NZ_JAMOIM010000049.1"/>
</dbReference>
<gene>
    <name evidence="5" type="ORF">M8523_31390</name>
</gene>
<sequence>MLAGLLPKLTPIVLALRQPLYHPGAAIEAVYFPEIGMISLVANLDDGMQAEVGVIGNEGMLGISLLAGVDTPFIECMVQLPGTALRMTARDFHQELEANAPFRRLLLRYSEALQAQVMQTAACNGHHGLEQRLSRWLLMAHDRVDGDDLLLTQEFIAMMLSTHRPSITVSARILQRAGLIQYQNGRIVILDRAGLEAASCECYGAVQRRFSSLLGTNISL</sequence>
<dbReference type="Proteomes" id="UP001165667">
    <property type="component" value="Unassembled WGS sequence"/>
</dbReference>
<keyword evidence="6" id="KW-1185">Reference proteome</keyword>
<dbReference type="SUPFAM" id="SSF46785">
    <property type="entry name" value="Winged helix' DNA-binding domain"/>
    <property type="match status" value="1"/>
</dbReference>
<dbReference type="GO" id="GO:0006355">
    <property type="term" value="P:regulation of DNA-templated transcription"/>
    <property type="evidence" value="ECO:0007669"/>
    <property type="project" value="InterPro"/>
</dbReference>
<comment type="caution">
    <text evidence="5">The sequence shown here is derived from an EMBL/GenBank/DDBJ whole genome shotgun (WGS) entry which is preliminary data.</text>
</comment>
<dbReference type="InterPro" id="IPR014710">
    <property type="entry name" value="RmlC-like_jellyroll"/>
</dbReference>
<feature type="domain" description="HTH crp-type" evidence="4">
    <location>
        <begin position="131"/>
        <end position="197"/>
    </location>
</feature>
<dbReference type="InterPro" id="IPR036390">
    <property type="entry name" value="WH_DNA-bd_sf"/>
</dbReference>
<keyword evidence="2" id="KW-0238">DNA-binding</keyword>
<dbReference type="GO" id="GO:0003677">
    <property type="term" value="F:DNA binding"/>
    <property type="evidence" value="ECO:0007669"/>
    <property type="project" value="UniProtKB-KW"/>
</dbReference>
<dbReference type="Gene3D" id="2.60.120.10">
    <property type="entry name" value="Jelly Rolls"/>
    <property type="match status" value="1"/>
</dbReference>
<name>A0AA42CMC9_9HYPH</name>
<organism evidence="5 6">
    <name type="scientific">Lichenifustis flavocetrariae</name>
    <dbReference type="NCBI Taxonomy" id="2949735"/>
    <lineage>
        <taxon>Bacteria</taxon>
        <taxon>Pseudomonadati</taxon>
        <taxon>Pseudomonadota</taxon>
        <taxon>Alphaproteobacteria</taxon>
        <taxon>Hyphomicrobiales</taxon>
        <taxon>Lichenihabitantaceae</taxon>
        <taxon>Lichenifustis</taxon>
    </lineage>
</organism>
<protein>
    <submittedName>
        <fullName evidence="5">Crp/Fnr family transcriptional regulator</fullName>
    </submittedName>
</protein>
<dbReference type="EMBL" id="JAMOIM010000049">
    <property type="protein sequence ID" value="MCW6512423.1"/>
    <property type="molecule type" value="Genomic_DNA"/>
</dbReference>